<evidence type="ECO:0008006" key="5">
    <source>
        <dbReference type="Google" id="ProtNLM"/>
    </source>
</evidence>
<dbReference type="AlphaFoldDB" id="M0NAZ5"/>
<proteinExistence type="predicted"/>
<keyword evidence="2" id="KW-0472">Membrane</keyword>
<feature type="transmembrane region" description="Helical" evidence="2">
    <location>
        <begin position="116"/>
        <end position="134"/>
    </location>
</feature>
<evidence type="ECO:0000256" key="1">
    <source>
        <dbReference type="SAM" id="MobiDB-lite"/>
    </source>
</evidence>
<accession>M0NAZ5</accession>
<dbReference type="OrthoDB" id="275581at2157"/>
<sequence>MRLIKLIVPDDERETVLDVLREENIDRVVTREASERDSSTLVEFPLPTQAVEYVLRELRDAGFDDGRYTVIADAETAKTATYTELEDRFVAGVEEDDSVAHEEIRAKALDMHRNPVTYYAMTVFSAVVAAAGLLLNSAAIVVGAMVIAPQVGSAMMTSVGMALNDRKLIGLGLRSQTGGLAAAIVAAIVLGFALETTGVVPTGLDVANVAQVAQRTSPGLLAFAVAICAGTAGAFGLSTGLSEALVGVMIAAALIPAAAAVGIGVAWGLPAVALGALALLVVNTVTVNLSGFLALGYLGYRPGTWGDDGGRRRFAPVAIALAVLIAVLAVSGLGLVAQVQFDRAVNDAADDTLTEERYGAVELEDLSVEVVGADVLGGQRSVVVTVSKPADRSYPDLPRALANTIEDRTGTSVAVEIIMRDRRAFDPDASALRPNPQLASERAPLTRRAAIPSPPARGA</sequence>
<feature type="transmembrane region" description="Helical" evidence="2">
    <location>
        <begin position="180"/>
        <end position="200"/>
    </location>
</feature>
<dbReference type="Pfam" id="PF04087">
    <property type="entry name" value="DUF389"/>
    <property type="match status" value="1"/>
</dbReference>
<feature type="transmembrane region" description="Helical" evidence="2">
    <location>
        <begin position="140"/>
        <end position="159"/>
    </location>
</feature>
<dbReference type="EMBL" id="AOME01000015">
    <property type="protein sequence ID" value="EMA55137.1"/>
    <property type="molecule type" value="Genomic_DNA"/>
</dbReference>
<protein>
    <recommendedName>
        <fullName evidence="5">TIGR00341 family protein</fullName>
    </recommendedName>
</protein>
<feature type="transmembrane region" description="Helical" evidence="2">
    <location>
        <begin position="220"/>
        <end position="237"/>
    </location>
</feature>
<feature type="transmembrane region" description="Helical" evidence="2">
    <location>
        <begin position="273"/>
        <end position="297"/>
    </location>
</feature>
<dbReference type="NCBIfam" id="TIGR00341">
    <property type="entry name" value="TIGR00341 family protein"/>
    <property type="match status" value="1"/>
</dbReference>
<feature type="transmembrane region" description="Helical" evidence="2">
    <location>
        <begin position="244"/>
        <end position="267"/>
    </location>
</feature>
<keyword evidence="2" id="KW-0812">Transmembrane</keyword>
<dbReference type="PATRIC" id="fig|1227456.3.peg.763"/>
<dbReference type="PANTHER" id="PTHR20992">
    <property type="entry name" value="AT15442P-RELATED"/>
    <property type="match status" value="1"/>
</dbReference>
<organism evidence="3 4">
    <name type="scientific">Halococcus salifodinae DSM 8989</name>
    <dbReference type="NCBI Taxonomy" id="1227456"/>
    <lineage>
        <taxon>Archaea</taxon>
        <taxon>Methanobacteriati</taxon>
        <taxon>Methanobacteriota</taxon>
        <taxon>Stenosarchaea group</taxon>
        <taxon>Halobacteria</taxon>
        <taxon>Halobacteriales</taxon>
        <taxon>Halococcaceae</taxon>
        <taxon>Halococcus</taxon>
    </lineage>
</organism>
<keyword evidence="2" id="KW-1133">Transmembrane helix</keyword>
<evidence type="ECO:0000256" key="2">
    <source>
        <dbReference type="SAM" id="Phobius"/>
    </source>
</evidence>
<evidence type="ECO:0000313" key="4">
    <source>
        <dbReference type="Proteomes" id="UP000011625"/>
    </source>
</evidence>
<dbReference type="Proteomes" id="UP000011625">
    <property type="component" value="Unassembled WGS sequence"/>
</dbReference>
<feature type="transmembrane region" description="Helical" evidence="2">
    <location>
        <begin position="317"/>
        <end position="337"/>
    </location>
</feature>
<dbReference type="InterPro" id="IPR005240">
    <property type="entry name" value="DUF389"/>
</dbReference>
<keyword evidence="4" id="KW-1185">Reference proteome</keyword>
<dbReference type="RefSeq" id="WP_005040123.1">
    <property type="nucleotide sequence ID" value="NZ_AOME01000015.1"/>
</dbReference>
<gene>
    <name evidence="3" type="ORF">C450_03682</name>
</gene>
<evidence type="ECO:0000313" key="3">
    <source>
        <dbReference type="EMBL" id="EMA55137.1"/>
    </source>
</evidence>
<name>M0NAZ5_9EURY</name>
<reference evidence="3 4" key="1">
    <citation type="journal article" date="2014" name="PLoS Genet.">
        <title>Phylogenetically driven sequencing of extremely halophilic archaea reveals strategies for static and dynamic osmo-response.</title>
        <authorList>
            <person name="Becker E.A."/>
            <person name="Seitzer P.M."/>
            <person name="Tritt A."/>
            <person name="Larsen D."/>
            <person name="Krusor M."/>
            <person name="Yao A.I."/>
            <person name="Wu D."/>
            <person name="Madern D."/>
            <person name="Eisen J.A."/>
            <person name="Darling A.E."/>
            <person name="Facciotti M.T."/>
        </authorList>
    </citation>
    <scope>NUCLEOTIDE SEQUENCE [LARGE SCALE GENOMIC DNA]</scope>
    <source>
        <strain evidence="3 4">DSM 8989</strain>
    </source>
</reference>
<dbReference type="PANTHER" id="PTHR20992:SF9">
    <property type="entry name" value="AT15442P-RELATED"/>
    <property type="match status" value="1"/>
</dbReference>
<comment type="caution">
    <text evidence="3">The sequence shown here is derived from an EMBL/GenBank/DDBJ whole genome shotgun (WGS) entry which is preliminary data.</text>
</comment>
<feature type="region of interest" description="Disordered" evidence="1">
    <location>
        <begin position="426"/>
        <end position="459"/>
    </location>
</feature>